<protein>
    <submittedName>
        <fullName evidence="4">Unannotated protein</fullName>
    </submittedName>
</protein>
<evidence type="ECO:0000313" key="1">
    <source>
        <dbReference type="EMBL" id="CAB4646589.1"/>
    </source>
</evidence>
<dbReference type="EMBL" id="CAEZZU010000024">
    <property type="protein sequence ID" value="CAB4771529.1"/>
    <property type="molecule type" value="Genomic_DNA"/>
</dbReference>
<evidence type="ECO:0000313" key="5">
    <source>
        <dbReference type="EMBL" id="CAB5003507.1"/>
    </source>
</evidence>
<proteinExistence type="predicted"/>
<evidence type="ECO:0000313" key="4">
    <source>
        <dbReference type="EMBL" id="CAB4996421.1"/>
    </source>
</evidence>
<dbReference type="EMBL" id="CAEZWM010000008">
    <property type="protein sequence ID" value="CAB4646589.1"/>
    <property type="molecule type" value="Genomic_DNA"/>
</dbReference>
<sequence length="435" mass="46935">MDKSYFVYDNNYMRAGEKENKGSAVASGRVAAKAEASRQALVEVAIERLLTHSLDGLASLVNPSVLARTSETVSVDTAYRLLESPEATLALVVESVASPEFSAPKIGWNALEEVTRLGVETHNEGVALESAAAVLRYFLEANFSSPARPLGRILDAAALTASAEWHGELAIREERRELALQILEARRASNQSIADNMRWIGQEAFSELRRRPKPGLTMDSIVMLLHSLADGAVDRMLISPGCMSLDEVVSAMIELAMALSEDGSMSDPRTPDNEDGRRVFTELVATADNFWSGGGRMETIAEASIQLDTSLETLMVLFPTINHLADSVLRVRTIASGIDPGALEPMNVLLAASLRRLARAADTIPAVVRYASDINEEHSVLNELCQLAASIATNVGTSVEPQRLAEQLVSLASQGTSQIETVELLLEILQAKPAT</sequence>
<dbReference type="EMBL" id="CAFBLK010000131">
    <property type="protein sequence ID" value="CAB4869916.1"/>
    <property type="molecule type" value="Genomic_DNA"/>
</dbReference>
<evidence type="ECO:0000313" key="2">
    <source>
        <dbReference type="EMBL" id="CAB4771529.1"/>
    </source>
</evidence>
<dbReference type="AlphaFoldDB" id="A0A6J7NTH7"/>
<reference evidence="4" key="1">
    <citation type="submission" date="2020-05" db="EMBL/GenBank/DDBJ databases">
        <authorList>
            <person name="Chiriac C."/>
            <person name="Salcher M."/>
            <person name="Ghai R."/>
            <person name="Kavagutti S V."/>
        </authorList>
    </citation>
    <scope>NUCLEOTIDE SEQUENCE</scope>
</reference>
<dbReference type="EMBL" id="CAFBPF010000020">
    <property type="protein sequence ID" value="CAB5003507.1"/>
    <property type="molecule type" value="Genomic_DNA"/>
</dbReference>
<evidence type="ECO:0000313" key="3">
    <source>
        <dbReference type="EMBL" id="CAB4869916.1"/>
    </source>
</evidence>
<dbReference type="EMBL" id="CAFBOR010000193">
    <property type="protein sequence ID" value="CAB4996421.1"/>
    <property type="molecule type" value="Genomic_DNA"/>
</dbReference>
<organism evidence="4">
    <name type="scientific">freshwater metagenome</name>
    <dbReference type="NCBI Taxonomy" id="449393"/>
    <lineage>
        <taxon>unclassified sequences</taxon>
        <taxon>metagenomes</taxon>
        <taxon>ecological metagenomes</taxon>
    </lineage>
</organism>
<name>A0A6J7NTH7_9ZZZZ</name>
<gene>
    <name evidence="1" type="ORF">UFOPK2242_00159</name>
    <name evidence="2" type="ORF">UFOPK2925_00297</name>
    <name evidence="3" type="ORF">UFOPK3317_00838</name>
    <name evidence="4" type="ORF">UFOPK3974_01245</name>
    <name evidence="5" type="ORF">UFOPK4071_00290</name>
</gene>
<accession>A0A6J7NTH7</accession>